<name>A0ABT2S181_9FIRM</name>
<comment type="caution">
    <text evidence="3">The sequence shown here is derived from an EMBL/GenBank/DDBJ whole genome shotgun (WGS) entry which is preliminary data.</text>
</comment>
<evidence type="ECO:0000313" key="3">
    <source>
        <dbReference type="EMBL" id="MCU6698336.1"/>
    </source>
</evidence>
<dbReference type="InterPro" id="IPR020904">
    <property type="entry name" value="Sc_DH/Rdtase_CS"/>
</dbReference>
<dbReference type="SUPFAM" id="SSF51735">
    <property type="entry name" value="NAD(P)-binding Rossmann-fold domains"/>
    <property type="match status" value="1"/>
</dbReference>
<sequence>MSFEGKVVAITGGGVGMGREAAILYAKQGAKVVVNSLSDSGAETVRLCKETGGEAIFVQGNVAEEALCKKIIDTAIEKYGKLDILVTCAGVVRPGSVDQLEEATIDEVLAVNVKGVFFVSKYAVQYMKEHGGGSIVHVASACCLYGVKNRSIYTASKGAIVALTRAMAMDHAAQNIRVNAICPGATVSPSMEQRFRDSGDPEGMRASFIAAHPVGRLAQPIEMAYGILYASSDEASFMTGVALPIDGGVSL</sequence>
<dbReference type="RefSeq" id="WP_158365224.1">
    <property type="nucleotide sequence ID" value="NZ_JAOQKC010000030.1"/>
</dbReference>
<dbReference type="Proteomes" id="UP001652461">
    <property type="component" value="Unassembled WGS sequence"/>
</dbReference>
<dbReference type="PRINTS" id="PR00080">
    <property type="entry name" value="SDRFAMILY"/>
</dbReference>
<evidence type="ECO:0000313" key="4">
    <source>
        <dbReference type="Proteomes" id="UP001652461"/>
    </source>
</evidence>
<dbReference type="PANTHER" id="PTHR43477">
    <property type="entry name" value="DIHYDROANTICAPSIN 7-DEHYDROGENASE"/>
    <property type="match status" value="1"/>
</dbReference>
<accession>A0ABT2S181</accession>
<dbReference type="InterPro" id="IPR051122">
    <property type="entry name" value="SDR_DHRS6-like"/>
</dbReference>
<reference evidence="3 4" key="1">
    <citation type="journal article" date="2021" name="ISME Commun">
        <title>Automated analysis of genomic sequences facilitates high-throughput and comprehensive description of bacteria.</title>
        <authorList>
            <person name="Hitch T.C.A."/>
        </authorList>
    </citation>
    <scope>NUCLEOTIDE SEQUENCE [LARGE SCALE GENOMIC DNA]</scope>
    <source>
        <strain evidence="3 4">Sanger_04</strain>
    </source>
</reference>
<dbReference type="PRINTS" id="PR00081">
    <property type="entry name" value="GDHRDH"/>
</dbReference>
<dbReference type="PROSITE" id="PS00061">
    <property type="entry name" value="ADH_SHORT"/>
    <property type="match status" value="1"/>
</dbReference>
<dbReference type="Pfam" id="PF13561">
    <property type="entry name" value="adh_short_C2"/>
    <property type="match status" value="1"/>
</dbReference>
<evidence type="ECO:0000256" key="1">
    <source>
        <dbReference type="ARBA" id="ARBA00006484"/>
    </source>
</evidence>
<protein>
    <submittedName>
        <fullName evidence="3">SDR family oxidoreductase</fullName>
    </submittedName>
</protein>
<keyword evidence="2" id="KW-0560">Oxidoreductase</keyword>
<dbReference type="Gene3D" id="3.40.50.720">
    <property type="entry name" value="NAD(P)-binding Rossmann-like Domain"/>
    <property type="match status" value="1"/>
</dbReference>
<dbReference type="InterPro" id="IPR002347">
    <property type="entry name" value="SDR_fam"/>
</dbReference>
<comment type="similarity">
    <text evidence="1">Belongs to the short-chain dehydrogenases/reductases (SDR) family.</text>
</comment>
<gene>
    <name evidence="3" type="ORF">OCV63_15805</name>
</gene>
<keyword evidence="4" id="KW-1185">Reference proteome</keyword>
<evidence type="ECO:0000256" key="2">
    <source>
        <dbReference type="ARBA" id="ARBA00023002"/>
    </source>
</evidence>
<dbReference type="PANTHER" id="PTHR43477:SF1">
    <property type="entry name" value="DIHYDROANTICAPSIN 7-DEHYDROGENASE"/>
    <property type="match status" value="1"/>
</dbReference>
<dbReference type="CDD" id="cd05233">
    <property type="entry name" value="SDR_c"/>
    <property type="match status" value="1"/>
</dbReference>
<organism evidence="3 4">
    <name type="scientific">Laedolimicola ammoniilytica</name>
    <dbReference type="NCBI Taxonomy" id="2981771"/>
    <lineage>
        <taxon>Bacteria</taxon>
        <taxon>Bacillati</taxon>
        <taxon>Bacillota</taxon>
        <taxon>Clostridia</taxon>
        <taxon>Lachnospirales</taxon>
        <taxon>Lachnospiraceae</taxon>
        <taxon>Laedolimicola</taxon>
    </lineage>
</organism>
<dbReference type="InterPro" id="IPR036291">
    <property type="entry name" value="NAD(P)-bd_dom_sf"/>
</dbReference>
<proteinExistence type="inferred from homology"/>
<dbReference type="EMBL" id="JAOQKC010000030">
    <property type="protein sequence ID" value="MCU6698336.1"/>
    <property type="molecule type" value="Genomic_DNA"/>
</dbReference>